<protein>
    <submittedName>
        <fullName evidence="1">Uncharacterized protein</fullName>
    </submittedName>
</protein>
<dbReference type="Proteomes" id="UP000315971">
    <property type="component" value="Unassembled WGS sequence"/>
</dbReference>
<organism evidence="1 2">
    <name type="scientific">Solitalea koreensis</name>
    <dbReference type="NCBI Taxonomy" id="543615"/>
    <lineage>
        <taxon>Bacteria</taxon>
        <taxon>Pseudomonadati</taxon>
        <taxon>Bacteroidota</taxon>
        <taxon>Sphingobacteriia</taxon>
        <taxon>Sphingobacteriales</taxon>
        <taxon>Sphingobacteriaceae</taxon>
        <taxon>Solitalea</taxon>
    </lineage>
</organism>
<evidence type="ECO:0000313" key="1">
    <source>
        <dbReference type="EMBL" id="SMO38602.1"/>
    </source>
</evidence>
<gene>
    <name evidence="1" type="ORF">SAMN06265350_101423</name>
</gene>
<keyword evidence="2" id="KW-1185">Reference proteome</keyword>
<reference evidence="1 2" key="1">
    <citation type="submission" date="2017-05" db="EMBL/GenBank/DDBJ databases">
        <authorList>
            <person name="Varghese N."/>
            <person name="Submissions S."/>
        </authorList>
    </citation>
    <scope>NUCLEOTIDE SEQUENCE [LARGE SCALE GENOMIC DNA]</scope>
    <source>
        <strain evidence="1 2">DSM 21342</strain>
    </source>
</reference>
<sequence>MNLGIFLAEKYKELYDFYLTMAKADNAKIVLMNSPVASKKL</sequence>
<proteinExistence type="predicted"/>
<name>A0A521AUS0_9SPHI</name>
<dbReference type="AlphaFoldDB" id="A0A521AUS0"/>
<accession>A0A521AUS0</accession>
<dbReference type="EMBL" id="FXSZ01000001">
    <property type="protein sequence ID" value="SMO38602.1"/>
    <property type="molecule type" value="Genomic_DNA"/>
</dbReference>
<evidence type="ECO:0000313" key="2">
    <source>
        <dbReference type="Proteomes" id="UP000315971"/>
    </source>
</evidence>